<evidence type="ECO:0000313" key="6">
    <source>
        <dbReference type="Proteomes" id="UP001596302"/>
    </source>
</evidence>
<dbReference type="PANTHER" id="PTHR30055">
    <property type="entry name" value="HTH-TYPE TRANSCRIPTIONAL REGULATOR RUTR"/>
    <property type="match status" value="1"/>
</dbReference>
<feature type="DNA-binding region" description="H-T-H motif" evidence="2">
    <location>
        <begin position="48"/>
        <end position="67"/>
    </location>
</feature>
<protein>
    <submittedName>
        <fullName evidence="5">TetR/AcrR family transcriptional regulator</fullName>
    </submittedName>
</protein>
<proteinExistence type="predicted"/>
<evidence type="ECO:0000256" key="1">
    <source>
        <dbReference type="ARBA" id="ARBA00023125"/>
    </source>
</evidence>
<dbReference type="InterPro" id="IPR041490">
    <property type="entry name" value="KstR2_TetR_C"/>
</dbReference>
<accession>A0ABW1J2U6</accession>
<dbReference type="Proteomes" id="UP001596302">
    <property type="component" value="Unassembled WGS sequence"/>
</dbReference>
<dbReference type="PRINTS" id="PR00455">
    <property type="entry name" value="HTHTETR"/>
</dbReference>
<feature type="domain" description="HTH tetR-type" evidence="4">
    <location>
        <begin position="25"/>
        <end position="85"/>
    </location>
</feature>
<dbReference type="Pfam" id="PF00440">
    <property type="entry name" value="TetR_N"/>
    <property type="match status" value="1"/>
</dbReference>
<dbReference type="InterPro" id="IPR036271">
    <property type="entry name" value="Tet_transcr_reg_TetR-rel_C_sf"/>
</dbReference>
<dbReference type="InterPro" id="IPR050109">
    <property type="entry name" value="HTH-type_TetR-like_transc_reg"/>
</dbReference>
<dbReference type="InterPro" id="IPR009057">
    <property type="entry name" value="Homeodomain-like_sf"/>
</dbReference>
<evidence type="ECO:0000256" key="3">
    <source>
        <dbReference type="SAM" id="MobiDB-lite"/>
    </source>
</evidence>
<name>A0ABW1J2U6_9PSEU</name>
<dbReference type="Gene3D" id="1.10.357.10">
    <property type="entry name" value="Tetracycline Repressor, domain 2"/>
    <property type="match status" value="1"/>
</dbReference>
<keyword evidence="6" id="KW-1185">Reference proteome</keyword>
<dbReference type="Pfam" id="PF17932">
    <property type="entry name" value="TetR_C_24"/>
    <property type="match status" value="1"/>
</dbReference>
<dbReference type="RefSeq" id="WP_379585028.1">
    <property type="nucleotide sequence ID" value="NZ_JBHSQW010000025.1"/>
</dbReference>
<dbReference type="SUPFAM" id="SSF46689">
    <property type="entry name" value="Homeodomain-like"/>
    <property type="match status" value="1"/>
</dbReference>
<organism evidence="5 6">
    <name type="scientific">Pseudonocardia hispaniensis</name>
    <dbReference type="NCBI Taxonomy" id="904933"/>
    <lineage>
        <taxon>Bacteria</taxon>
        <taxon>Bacillati</taxon>
        <taxon>Actinomycetota</taxon>
        <taxon>Actinomycetes</taxon>
        <taxon>Pseudonocardiales</taxon>
        <taxon>Pseudonocardiaceae</taxon>
        <taxon>Pseudonocardia</taxon>
    </lineage>
</organism>
<gene>
    <name evidence="5" type="ORF">ACFQE5_12420</name>
</gene>
<dbReference type="EMBL" id="JBHSQW010000025">
    <property type="protein sequence ID" value="MFC5995016.1"/>
    <property type="molecule type" value="Genomic_DNA"/>
</dbReference>
<dbReference type="PANTHER" id="PTHR30055:SF226">
    <property type="entry name" value="HTH-TYPE TRANSCRIPTIONAL REGULATOR PKSA"/>
    <property type="match status" value="1"/>
</dbReference>
<reference evidence="6" key="1">
    <citation type="journal article" date="2019" name="Int. J. Syst. Evol. Microbiol.">
        <title>The Global Catalogue of Microorganisms (GCM) 10K type strain sequencing project: providing services to taxonomists for standard genome sequencing and annotation.</title>
        <authorList>
            <consortium name="The Broad Institute Genomics Platform"/>
            <consortium name="The Broad Institute Genome Sequencing Center for Infectious Disease"/>
            <person name="Wu L."/>
            <person name="Ma J."/>
        </authorList>
    </citation>
    <scope>NUCLEOTIDE SEQUENCE [LARGE SCALE GENOMIC DNA]</scope>
    <source>
        <strain evidence="6">CCM 8391</strain>
    </source>
</reference>
<dbReference type="PROSITE" id="PS50977">
    <property type="entry name" value="HTH_TETR_2"/>
    <property type="match status" value="1"/>
</dbReference>
<dbReference type="Gene3D" id="1.10.10.60">
    <property type="entry name" value="Homeodomain-like"/>
    <property type="match status" value="1"/>
</dbReference>
<evidence type="ECO:0000259" key="4">
    <source>
        <dbReference type="PROSITE" id="PS50977"/>
    </source>
</evidence>
<evidence type="ECO:0000256" key="2">
    <source>
        <dbReference type="PROSITE-ProRule" id="PRU00335"/>
    </source>
</evidence>
<keyword evidence="1 2" id="KW-0238">DNA-binding</keyword>
<dbReference type="InterPro" id="IPR001647">
    <property type="entry name" value="HTH_TetR"/>
</dbReference>
<comment type="caution">
    <text evidence="5">The sequence shown here is derived from an EMBL/GenBank/DDBJ whole genome shotgun (WGS) entry which is preliminary data.</text>
</comment>
<evidence type="ECO:0000313" key="5">
    <source>
        <dbReference type="EMBL" id="MFC5995016.1"/>
    </source>
</evidence>
<sequence>MPRKTAPPPDDDQPTDGEAAATKSARTRQRLLDSAAAVLARKGFAGTRLSDIAAQAQVQAPAIYYYYPSREDLIEEVMTTGASAIRNNLEKTLAELPDGTPPAARIAAAVEAHLRLELEISDYAKAITRNANQLPPSLSKRAKAEVTAYYELWRGLIEDLAAAQQLREDVDPSVGRMIVLGALNWTAEWWRPERGSLEDVIRTTQSMVLHALRP</sequence>
<feature type="region of interest" description="Disordered" evidence="3">
    <location>
        <begin position="1"/>
        <end position="26"/>
    </location>
</feature>
<dbReference type="SUPFAM" id="SSF48498">
    <property type="entry name" value="Tetracyclin repressor-like, C-terminal domain"/>
    <property type="match status" value="1"/>
</dbReference>